<name>A0AAW1UQ72_9CUCU</name>
<proteinExistence type="predicted"/>
<sequence>MNKQYQLRYFSHETFLKHTQKITSSNYTLIRDDRTDGISGIAIAIKNNLQFNTTPFPYLNLPERLQMVAIRIKHIFFYNLYIPPDIRLTNEILNEIPPHLLEPMPKIPYGALR</sequence>
<dbReference type="Proteomes" id="UP001431783">
    <property type="component" value="Unassembled WGS sequence"/>
</dbReference>
<evidence type="ECO:0000313" key="2">
    <source>
        <dbReference type="Proteomes" id="UP001431783"/>
    </source>
</evidence>
<gene>
    <name evidence="1" type="ORF">WA026_021879</name>
</gene>
<protein>
    <recommendedName>
        <fullName evidence="3">Maturase K</fullName>
    </recommendedName>
</protein>
<evidence type="ECO:0000313" key="1">
    <source>
        <dbReference type="EMBL" id="KAK9882532.1"/>
    </source>
</evidence>
<comment type="caution">
    <text evidence="1">The sequence shown here is derived from an EMBL/GenBank/DDBJ whole genome shotgun (WGS) entry which is preliminary data.</text>
</comment>
<dbReference type="AlphaFoldDB" id="A0AAW1UQ72"/>
<organism evidence="1 2">
    <name type="scientific">Henosepilachna vigintioctopunctata</name>
    <dbReference type="NCBI Taxonomy" id="420089"/>
    <lineage>
        <taxon>Eukaryota</taxon>
        <taxon>Metazoa</taxon>
        <taxon>Ecdysozoa</taxon>
        <taxon>Arthropoda</taxon>
        <taxon>Hexapoda</taxon>
        <taxon>Insecta</taxon>
        <taxon>Pterygota</taxon>
        <taxon>Neoptera</taxon>
        <taxon>Endopterygota</taxon>
        <taxon>Coleoptera</taxon>
        <taxon>Polyphaga</taxon>
        <taxon>Cucujiformia</taxon>
        <taxon>Coccinelloidea</taxon>
        <taxon>Coccinellidae</taxon>
        <taxon>Epilachninae</taxon>
        <taxon>Epilachnini</taxon>
        <taxon>Henosepilachna</taxon>
    </lineage>
</organism>
<dbReference type="EMBL" id="JARQZJ010000077">
    <property type="protein sequence ID" value="KAK9882532.1"/>
    <property type="molecule type" value="Genomic_DNA"/>
</dbReference>
<reference evidence="1 2" key="1">
    <citation type="submission" date="2023-03" db="EMBL/GenBank/DDBJ databases">
        <title>Genome insight into feeding habits of ladybird beetles.</title>
        <authorList>
            <person name="Li H.-S."/>
            <person name="Huang Y.-H."/>
            <person name="Pang H."/>
        </authorList>
    </citation>
    <scope>NUCLEOTIDE SEQUENCE [LARGE SCALE GENOMIC DNA]</scope>
    <source>
        <strain evidence="1">SYSU_2023b</strain>
        <tissue evidence="1">Whole body</tissue>
    </source>
</reference>
<keyword evidence="2" id="KW-1185">Reference proteome</keyword>
<accession>A0AAW1UQ72</accession>
<evidence type="ECO:0008006" key="3">
    <source>
        <dbReference type="Google" id="ProtNLM"/>
    </source>
</evidence>